<evidence type="ECO:0000313" key="1">
    <source>
        <dbReference type="EMBL" id="MCF3936989.1"/>
    </source>
</evidence>
<dbReference type="Proteomes" id="UP001108089">
    <property type="component" value="Unassembled WGS sequence"/>
</dbReference>
<reference evidence="1" key="1">
    <citation type="submission" date="2022-01" db="EMBL/GenBank/DDBJ databases">
        <title>Gordonia xiamenensis sp. nov., isolated from surface seawater in Xiamen.</title>
        <authorList>
            <person name="He Y.F."/>
        </authorList>
    </citation>
    <scope>NUCLEOTIDE SEQUENCE</scope>
    <source>
        <strain evidence="1">GW1C4-4</strain>
    </source>
</reference>
<organism evidence="1 2">
    <name type="scientific">Gordonia tangerina</name>
    <dbReference type="NCBI Taxonomy" id="2911060"/>
    <lineage>
        <taxon>Bacteria</taxon>
        <taxon>Bacillati</taxon>
        <taxon>Actinomycetota</taxon>
        <taxon>Actinomycetes</taxon>
        <taxon>Mycobacteriales</taxon>
        <taxon>Gordoniaceae</taxon>
        <taxon>Gordonia</taxon>
    </lineage>
</organism>
<proteinExistence type="predicted"/>
<protein>
    <submittedName>
        <fullName evidence="1">Uncharacterized protein</fullName>
    </submittedName>
</protein>
<sequence>MDRFTTEATLLLLFFAATTDPDDELPFETIADLSPTAIDIARRAISR</sequence>
<accession>A0ABS9DFB2</accession>
<name>A0ABS9DFB2_9ACTN</name>
<comment type="caution">
    <text evidence="1">The sequence shown here is derived from an EMBL/GenBank/DDBJ whole genome shotgun (WGS) entry which is preliminary data.</text>
</comment>
<dbReference type="RefSeq" id="WP_235721612.1">
    <property type="nucleotide sequence ID" value="NZ_JAKGCU010000001.1"/>
</dbReference>
<dbReference type="EMBL" id="JAKGCU010000001">
    <property type="protein sequence ID" value="MCF3936989.1"/>
    <property type="molecule type" value="Genomic_DNA"/>
</dbReference>
<gene>
    <name evidence="1" type="ORF">L1892_01150</name>
</gene>
<keyword evidence="2" id="KW-1185">Reference proteome</keyword>
<evidence type="ECO:0000313" key="2">
    <source>
        <dbReference type="Proteomes" id="UP001108089"/>
    </source>
</evidence>